<dbReference type="FunFam" id="3.30.930.10:FF:000003">
    <property type="entry name" value="Phenylalanine--tRNA ligase alpha subunit"/>
    <property type="match status" value="1"/>
</dbReference>
<keyword evidence="6 13" id="KW-0479">Metal-binding</keyword>
<evidence type="ECO:0000256" key="14">
    <source>
        <dbReference type="SAM" id="Coils"/>
    </source>
</evidence>
<dbReference type="STRING" id="407234.SAMN05421795_10830"/>
<keyword evidence="17" id="KW-1185">Reference proteome</keyword>
<gene>
    <name evidence="13" type="primary">pheS</name>
    <name evidence="16" type="ORF">SAMN05421795_10830</name>
</gene>
<comment type="cofactor">
    <cofactor evidence="13">
        <name>Mg(2+)</name>
        <dbReference type="ChEBI" id="CHEBI:18420"/>
    </cofactor>
    <text evidence="13">Binds 2 magnesium ions per tetramer.</text>
</comment>
<evidence type="ECO:0000256" key="13">
    <source>
        <dbReference type="HAMAP-Rule" id="MF_00281"/>
    </source>
</evidence>
<name>A0A1N7ML09_9RHOB</name>
<dbReference type="InterPro" id="IPR010978">
    <property type="entry name" value="tRNA-bd_arm"/>
</dbReference>
<dbReference type="PANTHER" id="PTHR11538">
    <property type="entry name" value="PHENYLALANYL-TRNA SYNTHETASE"/>
    <property type="match status" value="1"/>
</dbReference>
<dbReference type="InterPro" id="IPR006195">
    <property type="entry name" value="aa-tRNA-synth_II"/>
</dbReference>
<dbReference type="EMBL" id="FTOM01000008">
    <property type="protein sequence ID" value="SIS86702.1"/>
    <property type="molecule type" value="Genomic_DNA"/>
</dbReference>
<evidence type="ECO:0000256" key="5">
    <source>
        <dbReference type="ARBA" id="ARBA00022598"/>
    </source>
</evidence>
<dbReference type="NCBIfam" id="TIGR00468">
    <property type="entry name" value="pheS"/>
    <property type="match status" value="1"/>
</dbReference>
<feature type="coiled-coil region" evidence="14">
    <location>
        <begin position="54"/>
        <end position="81"/>
    </location>
</feature>
<comment type="subcellular location">
    <subcellularLocation>
        <location evidence="1 13">Cytoplasm</location>
    </subcellularLocation>
</comment>
<dbReference type="GO" id="GO:0005737">
    <property type="term" value="C:cytoplasm"/>
    <property type="evidence" value="ECO:0007669"/>
    <property type="project" value="UniProtKB-SubCell"/>
</dbReference>
<dbReference type="SUPFAM" id="SSF55681">
    <property type="entry name" value="Class II aaRS and biotin synthetases"/>
    <property type="match status" value="1"/>
</dbReference>
<sequence length="361" mass="40023">MADDLDALLSRYLDAIREAADEAALEAIRVGALGKKGEISLKMRELGKMAADERQAAGARLNALKDEIDAALRARKAALADAALEARLAAEWLDVTLPARPRRTGTIHPVSQVMDEITAIFADMGFAVAEGPQVESDWFNFDALNIAPEHPARQEHDTFFMARDPADPRPPHVLRTHTSPVQIRAMQAQGAPIRVIAPGRVYRMDMDQTHTPMFHQVEGLAIGRDISMANLKWVLEEFCRSFFEVPDVELRFRASHFPFTEPSAEVDIRCSWEGGQLKIGQGNDWMEILGSGMVHPKVLAAAGVNPDEFQGFAFGMGIDRLAMLKYGIPDLRAFFESDLRWLKHYGFSALDLPTVFGGLSR</sequence>
<evidence type="ECO:0000256" key="11">
    <source>
        <dbReference type="ARBA" id="ARBA00023146"/>
    </source>
</evidence>
<keyword evidence="9 13" id="KW-0460">Magnesium</keyword>
<feature type="domain" description="Aminoacyl-transfer RNA synthetases class-II family profile" evidence="15">
    <location>
        <begin position="111"/>
        <end position="353"/>
    </location>
</feature>
<dbReference type="InterPro" id="IPR004188">
    <property type="entry name" value="Phe-tRNA_ligase_II_N"/>
</dbReference>
<comment type="subunit">
    <text evidence="3 13">Tetramer of two alpha and two beta subunits.</text>
</comment>
<dbReference type="SUPFAM" id="SSF46589">
    <property type="entry name" value="tRNA-binding arm"/>
    <property type="match status" value="1"/>
</dbReference>
<keyword evidence="7 13" id="KW-0547">Nucleotide-binding</keyword>
<evidence type="ECO:0000259" key="15">
    <source>
        <dbReference type="PROSITE" id="PS50862"/>
    </source>
</evidence>
<keyword evidence="11 13" id="KW-0030">Aminoacyl-tRNA synthetase</keyword>
<dbReference type="InterPro" id="IPR004529">
    <property type="entry name" value="Phe-tRNA-synth_IIc_asu"/>
</dbReference>
<dbReference type="InterPro" id="IPR022911">
    <property type="entry name" value="Phe_tRNA_ligase_alpha1_bac"/>
</dbReference>
<dbReference type="CDD" id="cd00496">
    <property type="entry name" value="PheRS_alpha_core"/>
    <property type="match status" value="1"/>
</dbReference>
<dbReference type="OrthoDB" id="9800719at2"/>
<proteinExistence type="inferred from homology"/>
<keyword evidence="10 13" id="KW-0648">Protein biosynthesis</keyword>
<dbReference type="InterPro" id="IPR002319">
    <property type="entry name" value="Phenylalanyl-tRNA_Synthase"/>
</dbReference>
<dbReference type="HAMAP" id="MF_00281">
    <property type="entry name" value="Phe_tRNA_synth_alpha1"/>
    <property type="match status" value="1"/>
</dbReference>
<dbReference type="Gene3D" id="3.30.930.10">
    <property type="entry name" value="Bira Bifunctional Protein, Domain 2"/>
    <property type="match status" value="1"/>
</dbReference>
<evidence type="ECO:0000256" key="10">
    <source>
        <dbReference type="ARBA" id="ARBA00022917"/>
    </source>
</evidence>
<comment type="catalytic activity">
    <reaction evidence="12 13">
        <text>tRNA(Phe) + L-phenylalanine + ATP = L-phenylalanyl-tRNA(Phe) + AMP + diphosphate + H(+)</text>
        <dbReference type="Rhea" id="RHEA:19413"/>
        <dbReference type="Rhea" id="RHEA-COMP:9668"/>
        <dbReference type="Rhea" id="RHEA-COMP:9699"/>
        <dbReference type="ChEBI" id="CHEBI:15378"/>
        <dbReference type="ChEBI" id="CHEBI:30616"/>
        <dbReference type="ChEBI" id="CHEBI:33019"/>
        <dbReference type="ChEBI" id="CHEBI:58095"/>
        <dbReference type="ChEBI" id="CHEBI:78442"/>
        <dbReference type="ChEBI" id="CHEBI:78531"/>
        <dbReference type="ChEBI" id="CHEBI:456215"/>
        <dbReference type="EC" id="6.1.1.20"/>
    </reaction>
</comment>
<reference evidence="17" key="1">
    <citation type="submission" date="2017-01" db="EMBL/GenBank/DDBJ databases">
        <authorList>
            <person name="Varghese N."/>
            <person name="Submissions S."/>
        </authorList>
    </citation>
    <scope>NUCLEOTIDE SEQUENCE [LARGE SCALE GENOMIC DNA]</scope>
    <source>
        <strain evidence="17">DSM 18714</strain>
    </source>
</reference>
<keyword evidence="5 13" id="KW-0436">Ligase</keyword>
<feature type="binding site" evidence="13">
    <location>
        <position position="261"/>
    </location>
    <ligand>
        <name>Mg(2+)</name>
        <dbReference type="ChEBI" id="CHEBI:18420"/>
        <note>shared with beta subunit</note>
    </ligand>
</feature>
<organism evidence="16 17">
    <name type="scientific">Phaeovulum vinaykumarii</name>
    <dbReference type="NCBI Taxonomy" id="407234"/>
    <lineage>
        <taxon>Bacteria</taxon>
        <taxon>Pseudomonadati</taxon>
        <taxon>Pseudomonadota</taxon>
        <taxon>Alphaproteobacteria</taxon>
        <taxon>Rhodobacterales</taxon>
        <taxon>Paracoccaceae</taxon>
        <taxon>Phaeovulum</taxon>
    </lineage>
</organism>
<evidence type="ECO:0000256" key="2">
    <source>
        <dbReference type="ARBA" id="ARBA00010207"/>
    </source>
</evidence>
<dbReference type="EC" id="6.1.1.20" evidence="13"/>
<dbReference type="RefSeq" id="WP_076367036.1">
    <property type="nucleotide sequence ID" value="NZ_FTOM01000008.1"/>
</dbReference>
<evidence type="ECO:0000256" key="8">
    <source>
        <dbReference type="ARBA" id="ARBA00022840"/>
    </source>
</evidence>
<evidence type="ECO:0000256" key="4">
    <source>
        <dbReference type="ARBA" id="ARBA00022490"/>
    </source>
</evidence>
<evidence type="ECO:0000256" key="6">
    <source>
        <dbReference type="ARBA" id="ARBA00022723"/>
    </source>
</evidence>
<dbReference type="PANTHER" id="PTHR11538:SF41">
    <property type="entry name" value="PHENYLALANINE--TRNA LIGASE, MITOCHONDRIAL"/>
    <property type="match status" value="1"/>
</dbReference>
<dbReference type="Pfam" id="PF01409">
    <property type="entry name" value="tRNA-synt_2d"/>
    <property type="match status" value="1"/>
</dbReference>
<dbReference type="Proteomes" id="UP000186098">
    <property type="component" value="Unassembled WGS sequence"/>
</dbReference>
<accession>A0A1N7ML09</accession>
<dbReference type="AlphaFoldDB" id="A0A1N7ML09"/>
<dbReference type="Pfam" id="PF02912">
    <property type="entry name" value="Phe_tRNA-synt_N"/>
    <property type="match status" value="1"/>
</dbReference>
<evidence type="ECO:0000256" key="7">
    <source>
        <dbReference type="ARBA" id="ARBA00022741"/>
    </source>
</evidence>
<evidence type="ECO:0000256" key="3">
    <source>
        <dbReference type="ARBA" id="ARBA00011209"/>
    </source>
</evidence>
<dbReference type="GO" id="GO:0006432">
    <property type="term" value="P:phenylalanyl-tRNA aminoacylation"/>
    <property type="evidence" value="ECO:0007669"/>
    <property type="project" value="UniProtKB-UniRule"/>
</dbReference>
<protein>
    <recommendedName>
        <fullName evidence="13">Phenylalanine--tRNA ligase alpha subunit</fullName>
        <ecNumber evidence="13">6.1.1.20</ecNumber>
    </recommendedName>
    <alternativeName>
        <fullName evidence="13">Phenylalanyl-tRNA synthetase alpha subunit</fullName>
        <shortName evidence="13">PheRS</shortName>
    </alternativeName>
</protein>
<dbReference type="GO" id="GO:0000049">
    <property type="term" value="F:tRNA binding"/>
    <property type="evidence" value="ECO:0007669"/>
    <property type="project" value="InterPro"/>
</dbReference>
<dbReference type="PROSITE" id="PS50862">
    <property type="entry name" value="AA_TRNA_LIGASE_II"/>
    <property type="match status" value="1"/>
</dbReference>
<keyword evidence="8 13" id="KW-0067">ATP-binding</keyword>
<dbReference type="InterPro" id="IPR045864">
    <property type="entry name" value="aa-tRNA-synth_II/BPL/LPL"/>
</dbReference>
<evidence type="ECO:0000256" key="9">
    <source>
        <dbReference type="ARBA" id="ARBA00022842"/>
    </source>
</evidence>
<evidence type="ECO:0000256" key="1">
    <source>
        <dbReference type="ARBA" id="ARBA00004496"/>
    </source>
</evidence>
<dbReference type="GO" id="GO:0005524">
    <property type="term" value="F:ATP binding"/>
    <property type="evidence" value="ECO:0007669"/>
    <property type="project" value="UniProtKB-UniRule"/>
</dbReference>
<evidence type="ECO:0000313" key="16">
    <source>
        <dbReference type="EMBL" id="SIS86702.1"/>
    </source>
</evidence>
<dbReference type="GO" id="GO:0000287">
    <property type="term" value="F:magnesium ion binding"/>
    <property type="evidence" value="ECO:0007669"/>
    <property type="project" value="UniProtKB-UniRule"/>
</dbReference>
<keyword evidence="14" id="KW-0175">Coiled coil</keyword>
<dbReference type="GO" id="GO:0004826">
    <property type="term" value="F:phenylalanine-tRNA ligase activity"/>
    <property type="evidence" value="ECO:0007669"/>
    <property type="project" value="UniProtKB-UniRule"/>
</dbReference>
<evidence type="ECO:0000313" key="17">
    <source>
        <dbReference type="Proteomes" id="UP000186098"/>
    </source>
</evidence>
<keyword evidence="4 13" id="KW-0963">Cytoplasm</keyword>
<comment type="similarity">
    <text evidence="2 13">Belongs to the class-II aminoacyl-tRNA synthetase family. Phe-tRNA synthetase alpha subunit type 1 subfamily.</text>
</comment>
<evidence type="ECO:0000256" key="12">
    <source>
        <dbReference type="ARBA" id="ARBA00049255"/>
    </source>
</evidence>